<feature type="compositionally biased region" description="Basic residues" evidence="11">
    <location>
        <begin position="3119"/>
        <end position="3129"/>
    </location>
</feature>
<dbReference type="SUPFAM" id="SSF53901">
    <property type="entry name" value="Thiolase-like"/>
    <property type="match status" value="1"/>
</dbReference>
<dbReference type="SUPFAM" id="SSF53383">
    <property type="entry name" value="PLP-dependent transferases"/>
    <property type="match status" value="1"/>
</dbReference>
<dbReference type="SMART" id="SM01294">
    <property type="entry name" value="PKS_PP_betabranch"/>
    <property type="match status" value="1"/>
</dbReference>
<dbReference type="InterPro" id="IPR000873">
    <property type="entry name" value="AMP-dep_synth/lig_dom"/>
</dbReference>
<dbReference type="SUPFAM" id="SSF52151">
    <property type="entry name" value="FabD/lysophospholipase-like"/>
    <property type="match status" value="1"/>
</dbReference>
<dbReference type="InterPro" id="IPR010071">
    <property type="entry name" value="AA_adenyl_dom"/>
</dbReference>
<evidence type="ECO:0000256" key="4">
    <source>
        <dbReference type="ARBA" id="ARBA00022490"/>
    </source>
</evidence>
<dbReference type="InterPro" id="IPR020806">
    <property type="entry name" value="PKS_PP-bd"/>
</dbReference>
<keyword evidence="6 14" id="KW-0808">Transferase</keyword>
<dbReference type="GO" id="GO:0071770">
    <property type="term" value="P:DIM/DIP cell wall layer assembly"/>
    <property type="evidence" value="ECO:0007669"/>
    <property type="project" value="TreeGrafter"/>
</dbReference>
<evidence type="ECO:0000256" key="8">
    <source>
        <dbReference type="ARBA" id="ARBA00023054"/>
    </source>
</evidence>
<dbReference type="GO" id="GO:0047879">
    <property type="term" value="F:erythronolide synthase activity"/>
    <property type="evidence" value="ECO:0007669"/>
    <property type="project" value="UniProtKB-EC"/>
</dbReference>
<dbReference type="GO" id="GO:0006633">
    <property type="term" value="P:fatty acid biosynthetic process"/>
    <property type="evidence" value="ECO:0007669"/>
    <property type="project" value="UniProtKB-UniPathway"/>
</dbReference>
<dbReference type="GO" id="GO:0005886">
    <property type="term" value="C:plasma membrane"/>
    <property type="evidence" value="ECO:0007669"/>
    <property type="project" value="TreeGrafter"/>
</dbReference>
<dbReference type="PROSITE" id="PS50075">
    <property type="entry name" value="CARRIER"/>
    <property type="match status" value="2"/>
</dbReference>
<proteinExistence type="inferred from homology"/>
<keyword evidence="8" id="KW-0175">Coiled coil</keyword>
<reference evidence="14 15" key="1">
    <citation type="submission" date="2011-06" db="EMBL/GenBank/DDBJ databases">
        <title>Genomic sequence of Methylobacter tundripaludum SV96.</title>
        <authorList>
            <consortium name="US DOE Joint Genome Institute"/>
            <person name="Lucas S."/>
            <person name="Han J."/>
            <person name="Lapidus A."/>
            <person name="Cheng J.-F."/>
            <person name="Goodwin L."/>
            <person name="Pitluck S."/>
            <person name="Held B."/>
            <person name="Detter J.C."/>
            <person name="Han C."/>
            <person name="Tapia R."/>
            <person name="Land M."/>
            <person name="Hauser L."/>
            <person name="Kyrpides N."/>
            <person name="Ivanova N."/>
            <person name="Ovchinnikova G."/>
            <person name="Pagani I."/>
            <person name="Klotz M.G."/>
            <person name="Dispirito A.A."/>
            <person name="Murrell J.C."/>
            <person name="Dunfield P."/>
            <person name="Kalyuzhnaya M.G."/>
            <person name="Svenning M."/>
            <person name="Trotsenko Y.A."/>
            <person name="Stein L.Y."/>
            <person name="Woyke T."/>
        </authorList>
    </citation>
    <scope>NUCLEOTIDE SEQUENCE [LARGE SCALE GENOMIC DNA]</scope>
    <source>
        <strain evidence="15">ATCC BAA-1195 / DSM 17260 / SV96</strain>
    </source>
</reference>
<keyword evidence="15" id="KW-1185">Reference proteome</keyword>
<keyword evidence="3" id="KW-0596">Phosphopantetheine</keyword>
<dbReference type="HOGENOM" id="CLU_000022_70_2_6"/>
<keyword evidence="14" id="KW-0012">Acyltransferase</keyword>
<accession>G3J046</accession>
<feature type="region of interest" description="Disordered" evidence="11">
    <location>
        <begin position="1146"/>
        <end position="1196"/>
    </location>
</feature>
<dbReference type="FunFam" id="3.40.50.12780:FF:000012">
    <property type="entry name" value="Non-ribosomal peptide synthetase"/>
    <property type="match status" value="1"/>
</dbReference>
<dbReference type="InterPro" id="IPR001242">
    <property type="entry name" value="Condensation_dom"/>
</dbReference>
<dbReference type="InterPro" id="IPR015424">
    <property type="entry name" value="PyrdxlP-dep_Trfase"/>
</dbReference>
<dbReference type="Pfam" id="PF00202">
    <property type="entry name" value="Aminotran_3"/>
    <property type="match status" value="1"/>
</dbReference>
<sequence>MAQEHPDELTPLQKAYAAIQQLRGKVERLEQAGSEAIAIIGMGCRTPGANDPESFWELVRNGRDAIREIPPERWDAAAYYDPEPGRPGKAYTRYGGFVEQADRFDAAFFGISAREAESMDPQQRLLLEVAWEALEHAGLPASNLAGSPTGVFVGVTASDYGLLQAERADQGEVNPYFNTGTPLNACAGRLSYVLGLQGPCMAVDTACSSSLSAIHLACTALRAKDCDLALSGGVNLTLSPLLNVTLSAAGMMSADGRCKTFDDSANGYVRGEGCGIVVLKRYADAVAAGDQILALIRGSGVNQDGASSGFTVPNGVAQQKLIRQTLAKARIAPHEIDYIEAHGTGTSLGDPIEAQALGTVLGQAQGRERPLLVGSVKSNIGHLESAAGIIGLIKLVQALRHGELPPTLHIKQPNSRIAWDELNIRPITELTPWPRGEKRRLAGLSAFGASGSNAHLIIEEAPAAEALYPERDRPVHVLALSAKTEPALKALAESYQRFFAQTPPSLADACFSANTGRNHFKQRIAVCAEDLTQMQERLAAFGANQPIPGLFLGATPPAKPLRPVFLFSGQGSVYPGMGHELYALHPGFRQAMDNCAAILEPLLEKPLLSVLYAEEHRSDGEALLKQASYAQPALFALQYALACLWRSFGLEPAAVLGHSIGEYAAACVAGVFSLEDGLKLVAERGRLMQTLNENGAMAAIFADEALVEKALASHRHELSIAAINGPQHIVVSGRSSALSQVLDQFREAGIESYPLQVSHAFHSPLMEPILEDFERFARQIRFHAPELPFISGLTGLALGKGEVPDAGYWRQHCRQPIRFAEGLAGLIPHPSPLPQGEGDKVAAAFGRNFELFLEIGPGQVLANLGKRLAPSAAWLPSLLQPKPDWSVVSTSLAEAYARGADIDWSGFDAAFGRNRVCVPTYAFQRKSYWLAPKESIMTNPQQATSQPVQDDRARREAILARLCRLFSGLLRTEPSEIDTHAQFLEMGADSLVLVEGVRIVEDNFGIKLEIRQFFEEITTIDAIAGYLADRTTADLSQETTATPVSQSVPVQAAPTPSPVDRNESVRATARTDVSGNPQPNSPETPPRATLGGPYSGLRPPVSAIADGTALQQIVLAQTQLMAQQLALLQGMPAPADIGYGAASAAIPAQQEAPRPLQPQALAQHADTAQPQQNSEDRSSPLRALNNPIVPSANGLNPQQSRHLAALIERYQKKTPKSKALAQACRPGLADSRASVGFRFSTKEILYPITGAESMGSRLRDIDGNSYVDLTMGFGVLLFGSRPEFMRGVLETEIQHGFQLGPRSEHMQEITELFTEITGHQRVAFTNSGTEAIMIALRLARTTTGRHKIVIFEGSYHGHSDGTLAKTIRVNGELRSEPVSPGVPPNLAKDILVLEYGTQETLDIIREHAHELAAVLVEPVQSRRLDFQPVEFLRALRSLTEETGTALIFDEMISGFRAHPAGVQGLFGIKADLAAYGKIIGGGMPIGAVAGDARFLDGIDGGMWQYGDASYPSATRTYFGGTFCQHPFSMAACLAALRHLKAEGPALQERLNQRTAALAKTLNDYFEAEELALRICHFASTFHFKFPGNLEMFYYHLLEKGVYIWEWRACFLSTAHTEEDIDLIVKAVKESVEELRQGGFLPERSQAAGSSDAAIPSNKKNLADSTDRSWFRHNSKLSHRETAFTAKATAGKRGLGFGLFYFGNYDAAFSTGKYDLLLEGARYADREGFRAVWIPERHFSEFGGFSPNPSVLAAALARETQHVQLRAGSVVLPLHNPIRVAEEWALVDNLSNGRVGIGFASGWHPNDFVFAPDSYGKHRELTFEGIDTIRHLWRGESITMRGGNDSSVELNIYPRPKQAALPAWLTIVNNPDTYRKAGEMGLGVLTNLMGQSMEDLANNIAIYRQALAEHGHDPDAGNVTVLIHTYLCADPEQAIREARQPMCDYLLSSIDLFQKMAQDVGPSTDLERLSPEDKAYIVGKAYEKYVATSALIGSPESCAPIVERLIGIGVDELACFVDFGVAPDSVIANLPQISLLKEKYTAIDSGEDAGFPLSEAQKQLWVLAQLDEDGNRSYNDPAALLLQGPLNQEALRVALEQTIARHESLRARLDAAGERQWVQPAQAVSLPCIDLSGEENPETALQHWLLEKTRQLFDFSQGPLFYATLLKLEADRHVLALSAHHIIGDGPSMGTVLNEIMALYEAACRGEAAKLATPIQYRDFVHWQQIQLDTAAMATHEAYWLQQFANPAPALDLPGDYQRPSVKTYNGARAWSEIDPDLLQSLKNLGSKQGCTLYMVLLAVYSVLLHRLSGQDRLVIGAPYTGRGLEGSNALVGYCVHLLPIVSEIGEAERFDEHLHHVRNTLLNAYQHQDYPFARLLDKLNLKRDNSRSPLLSTIFNLERQPDMHEAAGLQVQVYPQPVTYTRVDLTLTANLRDDRVVLECDYNTDLFEAATIQRLLGQYQTLLEAVVSQPQQSVSRLPLLSESERLMQILQWNKTETAAQPTCFHTLWESQVAKHPDRIALVEDGPEGRTFTYDNLNRRANRLAHYLRGMGVGPDLRVGICLDRSWQLMVALLASLKAGGAYVPMDPSYPAARLALLQSDAQVAVLLTQQYLLDRLTELPQQVCCLDRDSDAIDRESDRNPVNNVMPNHLAYVIYTSGSTGKPKGAMISHQGLVNYLQWAVRAYEVEQGDGAPVLGSIGFDATVTSLFVPLLVGRRVVLLPDGEELEAMAALHRSPYQFSFIKLTPAHLEILNTLRAGDPSADAHLTRYLVLGGEALPGAALDPWFKHTATLTVNEYGPTETVVGCCTYEADSPIAGSVPIGRPIRGTRLYVLDSNLQAVPPGVPGELYIGGAGLARGYLDRPGQTAAGFVPDPFSHDVDEPGARLYKTGDRARYLADGTLIFLGRIDHQIKLHGYRIELGEIEAVLADRPEVREAVVLLREDQPGNPRLVAYVSPAQDQPLNADRLRQELKLLLPDYMVPSVIVPLTDMPLTSHGKIDRGALPVPDQSRPDQDGHYTPPGNDIEHRIAAVWQEVLLLDKVGIRDNFFDIGGNSLLILQAYKKLQPLLPNDCLVIELFKYPTISALAAFLSSDTAPIQPDYAGIKDRASRQKAAVGNQARRRRTPQVKV</sequence>
<dbReference type="Pfam" id="PF00668">
    <property type="entry name" value="Condensation"/>
    <property type="match status" value="1"/>
</dbReference>
<keyword evidence="7" id="KW-0663">Pyridoxal phosphate</keyword>
<dbReference type="SUPFAM" id="SSF51679">
    <property type="entry name" value="Bacterial luciferase-like"/>
    <property type="match status" value="1"/>
</dbReference>
<dbReference type="InterPro" id="IPR036661">
    <property type="entry name" value="Luciferase-like_sf"/>
</dbReference>
<dbReference type="InterPro" id="IPR036736">
    <property type="entry name" value="ACP-like_sf"/>
</dbReference>
<dbReference type="SMART" id="SM00827">
    <property type="entry name" value="PKS_AT"/>
    <property type="match status" value="1"/>
</dbReference>
<evidence type="ECO:0000313" key="14">
    <source>
        <dbReference type="EMBL" id="EGW20568.1"/>
    </source>
</evidence>
<protein>
    <submittedName>
        <fullName evidence="14">Amino acid adenylation domain protein</fullName>
        <ecNumber evidence="14">2.3.1.94</ecNumber>
        <ecNumber evidence="14">5.1.1.3</ecNumber>
    </submittedName>
</protein>
<evidence type="ECO:0000256" key="10">
    <source>
        <dbReference type="ARBA" id="ARBA00054155"/>
    </source>
</evidence>
<dbReference type="GO" id="GO:0004312">
    <property type="term" value="F:fatty acid synthase activity"/>
    <property type="evidence" value="ECO:0007669"/>
    <property type="project" value="TreeGrafter"/>
</dbReference>
<dbReference type="CDD" id="cd19531">
    <property type="entry name" value="LCL_NRPS-like"/>
    <property type="match status" value="1"/>
</dbReference>
<dbReference type="InterPro" id="IPR023213">
    <property type="entry name" value="CAT-like_dom_sf"/>
</dbReference>
<dbReference type="InterPro" id="IPR014043">
    <property type="entry name" value="Acyl_transferase_dom"/>
</dbReference>
<dbReference type="SMART" id="SM00823">
    <property type="entry name" value="PKS_PP"/>
    <property type="match status" value="2"/>
</dbReference>
<dbReference type="Gene3D" id="3.40.47.10">
    <property type="match status" value="1"/>
</dbReference>
<dbReference type="FunFam" id="3.30.300.30:FF:000010">
    <property type="entry name" value="Enterobactin synthetase component F"/>
    <property type="match status" value="1"/>
</dbReference>
<dbReference type="SUPFAM" id="SSF56801">
    <property type="entry name" value="Acetyl-CoA synthetase-like"/>
    <property type="match status" value="1"/>
</dbReference>
<dbReference type="Gene3D" id="3.30.559.10">
    <property type="entry name" value="Chloramphenicol acetyltransferase-like domain"/>
    <property type="match status" value="1"/>
</dbReference>
<feature type="compositionally biased region" description="Polar residues" evidence="11">
    <location>
        <begin position="1037"/>
        <end position="1049"/>
    </location>
</feature>
<dbReference type="RefSeq" id="WP_006892909.1">
    <property type="nucleotide sequence ID" value="NZ_JH109153.1"/>
</dbReference>
<dbReference type="InterPro" id="IPR025110">
    <property type="entry name" value="AMP-bd_C"/>
</dbReference>
<name>G3J046_METTV</name>
<dbReference type="EC" id="2.3.1.94" evidence="14"/>
<dbReference type="InterPro" id="IPR014030">
    <property type="entry name" value="Ketoacyl_synth_N"/>
</dbReference>
<dbReference type="NCBIfam" id="TIGR01733">
    <property type="entry name" value="AA-adenyl-dom"/>
    <property type="match status" value="1"/>
</dbReference>
<dbReference type="eggNOG" id="COG1020">
    <property type="taxonomic scope" value="Bacteria"/>
</dbReference>
<evidence type="ECO:0000256" key="9">
    <source>
        <dbReference type="ARBA" id="ARBA00029443"/>
    </source>
</evidence>
<dbReference type="STRING" id="697282.Mettu_3714"/>
<dbReference type="EMBL" id="JH109153">
    <property type="protein sequence ID" value="EGW20568.1"/>
    <property type="molecule type" value="Genomic_DNA"/>
</dbReference>
<dbReference type="Gene3D" id="3.40.50.980">
    <property type="match status" value="2"/>
</dbReference>
<dbReference type="EC" id="5.1.1.3" evidence="14"/>
<evidence type="ECO:0000256" key="11">
    <source>
        <dbReference type="SAM" id="MobiDB-lite"/>
    </source>
</evidence>
<feature type="region of interest" description="Disordered" evidence="11">
    <location>
        <begin position="2997"/>
        <end position="3021"/>
    </location>
</feature>
<dbReference type="InterPro" id="IPR050091">
    <property type="entry name" value="PKS_NRPS_Biosynth_Enz"/>
</dbReference>
<evidence type="ECO:0000256" key="5">
    <source>
        <dbReference type="ARBA" id="ARBA00022553"/>
    </source>
</evidence>
<dbReference type="Gene3D" id="3.30.559.30">
    <property type="entry name" value="Nonribosomal peptide synthetase, condensation domain"/>
    <property type="match status" value="1"/>
</dbReference>
<dbReference type="InterPro" id="IPR045851">
    <property type="entry name" value="AMP-bd_C_sf"/>
</dbReference>
<dbReference type="InterPro" id="IPR001227">
    <property type="entry name" value="Ac_transferase_dom_sf"/>
</dbReference>
<dbReference type="GO" id="GO:0016705">
    <property type="term" value="F:oxidoreductase activity, acting on paired donors, with incorporation or reduction of molecular oxygen"/>
    <property type="evidence" value="ECO:0007669"/>
    <property type="project" value="InterPro"/>
</dbReference>
<dbReference type="Gene3D" id="2.30.38.10">
    <property type="entry name" value="Luciferase, Domain 3"/>
    <property type="match status" value="1"/>
</dbReference>
<dbReference type="GO" id="GO:0005737">
    <property type="term" value="C:cytoplasm"/>
    <property type="evidence" value="ECO:0007669"/>
    <property type="project" value="UniProtKB-SubCell"/>
</dbReference>
<dbReference type="Proteomes" id="UP000004664">
    <property type="component" value="Unassembled WGS sequence"/>
</dbReference>
<comment type="subcellular location">
    <subcellularLocation>
        <location evidence="1">Cytoplasm</location>
    </subcellularLocation>
</comment>
<dbReference type="Pfam" id="PF00109">
    <property type="entry name" value="ketoacyl-synt"/>
    <property type="match status" value="1"/>
</dbReference>
<feature type="domain" description="Carrier" evidence="12">
    <location>
        <begin position="3019"/>
        <end position="3094"/>
    </location>
</feature>
<dbReference type="CDD" id="cd05930">
    <property type="entry name" value="A_NRPS"/>
    <property type="match status" value="1"/>
</dbReference>
<keyword evidence="5" id="KW-0597">Phosphoprotein</keyword>
<evidence type="ECO:0000256" key="1">
    <source>
        <dbReference type="ARBA" id="ARBA00004496"/>
    </source>
</evidence>
<feature type="region of interest" description="Disordered" evidence="11">
    <location>
        <begin position="3108"/>
        <end position="3129"/>
    </location>
</feature>
<dbReference type="PANTHER" id="PTHR43775:SF37">
    <property type="entry name" value="SI:DKEY-61P9.11"/>
    <property type="match status" value="1"/>
</dbReference>
<dbReference type="FunFam" id="3.40.50.980:FF:000001">
    <property type="entry name" value="Non-ribosomal peptide synthetase"/>
    <property type="match status" value="1"/>
</dbReference>
<evidence type="ECO:0000256" key="6">
    <source>
        <dbReference type="ARBA" id="ARBA00022679"/>
    </source>
</evidence>
<keyword evidence="14" id="KW-0413">Isomerase</keyword>
<dbReference type="Gene3D" id="1.10.1200.10">
    <property type="entry name" value="ACP-like"/>
    <property type="match status" value="2"/>
</dbReference>
<dbReference type="InterPro" id="IPR018201">
    <property type="entry name" value="Ketoacyl_synth_AS"/>
</dbReference>
<dbReference type="GO" id="GO:0044550">
    <property type="term" value="P:secondary metabolite biosynthetic process"/>
    <property type="evidence" value="ECO:0007669"/>
    <property type="project" value="UniProtKB-ARBA"/>
</dbReference>
<dbReference type="CDD" id="cd00833">
    <property type="entry name" value="PKS"/>
    <property type="match status" value="1"/>
</dbReference>
<dbReference type="GO" id="GO:0008881">
    <property type="term" value="F:glutamate racemase activity"/>
    <property type="evidence" value="ECO:0007669"/>
    <property type="project" value="UniProtKB-EC"/>
</dbReference>
<dbReference type="Gene3D" id="3.40.366.10">
    <property type="entry name" value="Malonyl-Coenzyme A Acyl Carrier Protein, domain 2"/>
    <property type="match status" value="1"/>
</dbReference>
<dbReference type="InterPro" id="IPR005814">
    <property type="entry name" value="Aminotrans_3"/>
</dbReference>
<dbReference type="Pfam" id="PF00550">
    <property type="entry name" value="PP-binding"/>
    <property type="match status" value="2"/>
</dbReference>
<organism evidence="14 15">
    <name type="scientific">Methylobacter tundripaludum (strain ATCC BAA-1195 / DSM 17260 / SV96)</name>
    <dbReference type="NCBI Taxonomy" id="697282"/>
    <lineage>
        <taxon>Bacteria</taxon>
        <taxon>Pseudomonadati</taxon>
        <taxon>Pseudomonadota</taxon>
        <taxon>Gammaproteobacteria</taxon>
        <taxon>Methylococcales</taxon>
        <taxon>Methylococcaceae</taxon>
        <taxon>Methylobacter</taxon>
    </lineage>
</organism>
<dbReference type="InterPro" id="IPR015421">
    <property type="entry name" value="PyrdxlP-dep_Trfase_major"/>
</dbReference>
<dbReference type="Pfam" id="PF02801">
    <property type="entry name" value="Ketoacyl-synt_C"/>
    <property type="match status" value="1"/>
</dbReference>
<feature type="domain" description="Carrier" evidence="12">
    <location>
        <begin position="953"/>
        <end position="1031"/>
    </location>
</feature>
<dbReference type="InterPro" id="IPR016035">
    <property type="entry name" value="Acyl_Trfase/lysoPLipase"/>
</dbReference>
<dbReference type="Gene3D" id="3.30.300.30">
    <property type="match status" value="1"/>
</dbReference>
<comment type="similarity">
    <text evidence="9">In the C-terminal section; belongs to the NRP synthetase family.</text>
</comment>
<comment type="pathway">
    <text evidence="2">Lipid metabolism; fatty acid biosynthesis.</text>
</comment>
<dbReference type="Pfam" id="PF13193">
    <property type="entry name" value="AMP-binding_C"/>
    <property type="match status" value="1"/>
</dbReference>
<dbReference type="GO" id="GO:0004315">
    <property type="term" value="F:3-oxoacyl-[acyl-carrier-protein] synthase activity"/>
    <property type="evidence" value="ECO:0007669"/>
    <property type="project" value="InterPro"/>
</dbReference>
<dbReference type="Pfam" id="PF00698">
    <property type="entry name" value="Acyl_transf_1"/>
    <property type="match status" value="1"/>
</dbReference>
<dbReference type="OrthoDB" id="9030879at2"/>
<dbReference type="GO" id="GO:0030170">
    <property type="term" value="F:pyridoxal phosphate binding"/>
    <property type="evidence" value="ECO:0007669"/>
    <property type="project" value="InterPro"/>
</dbReference>
<dbReference type="InterPro" id="IPR020845">
    <property type="entry name" value="AMP-binding_CS"/>
</dbReference>
<dbReference type="InterPro" id="IPR014031">
    <property type="entry name" value="Ketoacyl_synth_C"/>
</dbReference>
<dbReference type="SUPFAM" id="SSF55048">
    <property type="entry name" value="Probable ACP-binding domain of malonyl-CoA ACP transacylase"/>
    <property type="match status" value="1"/>
</dbReference>
<dbReference type="PROSITE" id="PS00606">
    <property type="entry name" value="KS3_1"/>
    <property type="match status" value="1"/>
</dbReference>
<dbReference type="FunFam" id="3.40.47.10:FF:000019">
    <property type="entry name" value="Polyketide synthase type I"/>
    <property type="match status" value="1"/>
</dbReference>
<dbReference type="PROSITE" id="PS00455">
    <property type="entry name" value="AMP_BINDING"/>
    <property type="match status" value="1"/>
</dbReference>
<dbReference type="InterPro" id="IPR024011">
    <property type="entry name" value="Biosynth_lucif-like_mOase_dom"/>
</dbReference>
<evidence type="ECO:0000256" key="7">
    <source>
        <dbReference type="ARBA" id="ARBA00022898"/>
    </source>
</evidence>
<dbReference type="InterPro" id="IPR016039">
    <property type="entry name" value="Thiolase-like"/>
</dbReference>
<comment type="function">
    <text evidence="10">Involved in production of the polyketide antibiotic thailandamide.</text>
</comment>
<dbReference type="GO" id="GO:0008483">
    <property type="term" value="F:transaminase activity"/>
    <property type="evidence" value="ECO:0007669"/>
    <property type="project" value="InterPro"/>
</dbReference>
<dbReference type="InterPro" id="IPR009081">
    <property type="entry name" value="PP-bd_ACP"/>
</dbReference>
<evidence type="ECO:0000256" key="3">
    <source>
        <dbReference type="ARBA" id="ARBA00022450"/>
    </source>
</evidence>
<dbReference type="Pfam" id="PF22621">
    <property type="entry name" value="CurL-like_PKS_C"/>
    <property type="match status" value="1"/>
</dbReference>
<dbReference type="GO" id="GO:0031177">
    <property type="term" value="F:phosphopantetheine binding"/>
    <property type="evidence" value="ECO:0007669"/>
    <property type="project" value="InterPro"/>
</dbReference>
<dbReference type="SMART" id="SM00825">
    <property type="entry name" value="PKS_KS"/>
    <property type="match status" value="1"/>
</dbReference>
<dbReference type="UniPathway" id="UPA00094"/>
<dbReference type="eggNOG" id="COG3321">
    <property type="taxonomic scope" value="Bacteria"/>
</dbReference>
<dbReference type="Pfam" id="PF00296">
    <property type="entry name" value="Bac_luciferase"/>
    <property type="match status" value="1"/>
</dbReference>
<dbReference type="InterPro" id="IPR015422">
    <property type="entry name" value="PyrdxlP-dep_Trfase_small"/>
</dbReference>
<dbReference type="FunFam" id="2.30.38.10:FF:000001">
    <property type="entry name" value="Non-ribosomal peptide synthetase PvdI"/>
    <property type="match status" value="1"/>
</dbReference>
<dbReference type="PROSITE" id="PS52004">
    <property type="entry name" value="KS3_2"/>
    <property type="match status" value="1"/>
</dbReference>
<evidence type="ECO:0000259" key="12">
    <source>
        <dbReference type="PROSITE" id="PS50075"/>
    </source>
</evidence>
<dbReference type="SUPFAM" id="SSF52777">
    <property type="entry name" value="CoA-dependent acyltransferases"/>
    <property type="match status" value="2"/>
</dbReference>
<dbReference type="InterPro" id="IPR016036">
    <property type="entry name" value="Malonyl_transacylase_ACP-bd"/>
</dbReference>
<dbReference type="InterPro" id="IPR020841">
    <property type="entry name" value="PKS_Beta-ketoAc_synthase_dom"/>
</dbReference>
<dbReference type="NCBIfam" id="TIGR04020">
    <property type="entry name" value="seco_metab_LLM"/>
    <property type="match status" value="1"/>
</dbReference>
<feature type="domain" description="Ketosynthase family 3 (KS3)" evidence="13">
    <location>
        <begin position="34"/>
        <end position="460"/>
    </location>
</feature>
<keyword evidence="4" id="KW-0963">Cytoplasm</keyword>
<dbReference type="GO" id="GO:0043041">
    <property type="term" value="P:amino acid activation for nonribosomal peptide biosynthetic process"/>
    <property type="evidence" value="ECO:0007669"/>
    <property type="project" value="UniProtKB-ARBA"/>
</dbReference>
<dbReference type="Gene3D" id="3.20.20.30">
    <property type="entry name" value="Luciferase-like domain"/>
    <property type="match status" value="1"/>
</dbReference>
<dbReference type="InterPro" id="IPR011251">
    <property type="entry name" value="Luciferase-like_dom"/>
</dbReference>
<feature type="region of interest" description="Disordered" evidence="11">
    <location>
        <begin position="1037"/>
        <end position="1095"/>
    </location>
</feature>
<dbReference type="SUPFAM" id="SSF47336">
    <property type="entry name" value="ACP-like"/>
    <property type="match status" value="2"/>
</dbReference>
<dbReference type="PANTHER" id="PTHR43775">
    <property type="entry name" value="FATTY ACID SYNTHASE"/>
    <property type="match status" value="1"/>
</dbReference>
<evidence type="ECO:0000256" key="2">
    <source>
        <dbReference type="ARBA" id="ARBA00005194"/>
    </source>
</evidence>
<dbReference type="Pfam" id="PF00501">
    <property type="entry name" value="AMP-binding"/>
    <property type="match status" value="1"/>
</dbReference>
<dbReference type="Gene3D" id="3.90.1150.10">
    <property type="entry name" value="Aspartate Aminotransferase, domain 1"/>
    <property type="match status" value="1"/>
</dbReference>
<dbReference type="Gene3D" id="3.30.70.3290">
    <property type="match status" value="1"/>
</dbReference>
<gene>
    <name evidence="14" type="ORF">Mettu_3714</name>
</gene>
<evidence type="ECO:0000259" key="13">
    <source>
        <dbReference type="PROSITE" id="PS52004"/>
    </source>
</evidence>
<evidence type="ECO:0000313" key="15">
    <source>
        <dbReference type="Proteomes" id="UP000004664"/>
    </source>
</evidence>
<dbReference type="Gene3D" id="3.40.640.10">
    <property type="entry name" value="Type I PLP-dependent aspartate aminotransferase-like (Major domain)"/>
    <property type="match status" value="1"/>
</dbReference>